<proteinExistence type="inferred from homology"/>
<evidence type="ECO:0000256" key="2">
    <source>
        <dbReference type="ARBA" id="ARBA00022448"/>
    </source>
</evidence>
<dbReference type="AlphaFoldDB" id="A0A2T5RF13"/>
<name>A0A2T5RF13_9FIRM</name>
<dbReference type="Gene3D" id="1.10.3720.10">
    <property type="entry name" value="MetI-like"/>
    <property type="match status" value="1"/>
</dbReference>
<dbReference type="InterPro" id="IPR051393">
    <property type="entry name" value="ABC_transporter_permease"/>
</dbReference>
<organism evidence="9 10">
    <name type="scientific">Halanaerobium saccharolyticum</name>
    <dbReference type="NCBI Taxonomy" id="43595"/>
    <lineage>
        <taxon>Bacteria</taxon>
        <taxon>Bacillati</taxon>
        <taxon>Bacillota</taxon>
        <taxon>Clostridia</taxon>
        <taxon>Halanaerobiales</taxon>
        <taxon>Halanaerobiaceae</taxon>
        <taxon>Halanaerobium</taxon>
    </lineage>
</organism>
<dbReference type="OrthoDB" id="2637002at2"/>
<feature type="transmembrane region" description="Helical" evidence="7">
    <location>
        <begin position="169"/>
        <end position="192"/>
    </location>
</feature>
<feature type="transmembrane region" description="Helical" evidence="7">
    <location>
        <begin position="119"/>
        <end position="139"/>
    </location>
</feature>
<dbReference type="RefSeq" id="WP_108142974.1">
    <property type="nucleotide sequence ID" value="NZ_QAXS01000068.1"/>
</dbReference>
<feature type="transmembrane region" description="Helical" evidence="7">
    <location>
        <begin position="273"/>
        <end position="295"/>
    </location>
</feature>
<protein>
    <submittedName>
        <fullName evidence="9">Carbohydrate ABC transporter membrane protein 1 (CUT1 family)</fullName>
    </submittedName>
</protein>
<feature type="transmembrane region" description="Helical" evidence="7">
    <location>
        <begin position="21"/>
        <end position="40"/>
    </location>
</feature>
<feature type="transmembrane region" description="Helical" evidence="7">
    <location>
        <begin position="224"/>
        <end position="246"/>
    </location>
</feature>
<evidence type="ECO:0000259" key="8">
    <source>
        <dbReference type="PROSITE" id="PS50928"/>
    </source>
</evidence>
<evidence type="ECO:0000256" key="7">
    <source>
        <dbReference type="RuleBase" id="RU363032"/>
    </source>
</evidence>
<evidence type="ECO:0000256" key="5">
    <source>
        <dbReference type="ARBA" id="ARBA00022989"/>
    </source>
</evidence>
<comment type="subcellular location">
    <subcellularLocation>
        <location evidence="1 7">Cell membrane</location>
        <topology evidence="1 7">Multi-pass membrane protein</topology>
    </subcellularLocation>
</comment>
<evidence type="ECO:0000256" key="4">
    <source>
        <dbReference type="ARBA" id="ARBA00022692"/>
    </source>
</evidence>
<comment type="caution">
    <text evidence="9">The sequence shown here is derived from an EMBL/GenBank/DDBJ whole genome shotgun (WGS) entry which is preliminary data.</text>
</comment>
<dbReference type="SUPFAM" id="SSF161098">
    <property type="entry name" value="MetI-like"/>
    <property type="match status" value="1"/>
</dbReference>
<reference evidence="9 10" key="1">
    <citation type="submission" date="2018-04" db="EMBL/GenBank/DDBJ databases">
        <title>Subsurface microbial communities from deep shales in Ohio and West Virginia, USA.</title>
        <authorList>
            <person name="Wrighton K."/>
        </authorList>
    </citation>
    <scope>NUCLEOTIDE SEQUENCE [LARGE SCALE GENOMIC DNA]</scope>
    <source>
        <strain evidence="9 10">WC1</strain>
    </source>
</reference>
<keyword evidence="2 7" id="KW-0813">Transport</keyword>
<evidence type="ECO:0000256" key="1">
    <source>
        <dbReference type="ARBA" id="ARBA00004651"/>
    </source>
</evidence>
<gene>
    <name evidence="9" type="ORF">C8C76_1684</name>
</gene>
<evidence type="ECO:0000313" key="10">
    <source>
        <dbReference type="Proteomes" id="UP000244089"/>
    </source>
</evidence>
<dbReference type="InterPro" id="IPR035906">
    <property type="entry name" value="MetI-like_sf"/>
</dbReference>
<evidence type="ECO:0000313" key="9">
    <source>
        <dbReference type="EMBL" id="PTV92727.1"/>
    </source>
</evidence>
<dbReference type="Proteomes" id="UP000244089">
    <property type="component" value="Unassembled WGS sequence"/>
</dbReference>
<dbReference type="GO" id="GO:0005886">
    <property type="term" value="C:plasma membrane"/>
    <property type="evidence" value="ECO:0007669"/>
    <property type="project" value="UniProtKB-SubCell"/>
</dbReference>
<evidence type="ECO:0000256" key="6">
    <source>
        <dbReference type="ARBA" id="ARBA00023136"/>
    </source>
</evidence>
<feature type="transmembrane region" description="Helical" evidence="7">
    <location>
        <begin position="84"/>
        <end position="107"/>
    </location>
</feature>
<dbReference type="PANTHER" id="PTHR30193:SF37">
    <property type="entry name" value="INNER MEMBRANE ABC TRANSPORTER PERMEASE PROTEIN YCJO"/>
    <property type="match status" value="1"/>
</dbReference>
<dbReference type="GO" id="GO:0055085">
    <property type="term" value="P:transmembrane transport"/>
    <property type="evidence" value="ECO:0007669"/>
    <property type="project" value="InterPro"/>
</dbReference>
<dbReference type="EMBL" id="QAXS01000068">
    <property type="protein sequence ID" value="PTV92727.1"/>
    <property type="molecule type" value="Genomic_DNA"/>
</dbReference>
<dbReference type="Pfam" id="PF00528">
    <property type="entry name" value="BPD_transp_1"/>
    <property type="match status" value="1"/>
</dbReference>
<accession>A0A2T5RF13</accession>
<keyword evidence="6 7" id="KW-0472">Membrane</keyword>
<keyword evidence="3" id="KW-1003">Cell membrane</keyword>
<comment type="similarity">
    <text evidence="7">Belongs to the binding-protein-dependent transport system permease family.</text>
</comment>
<dbReference type="CDD" id="cd06261">
    <property type="entry name" value="TM_PBP2"/>
    <property type="match status" value="1"/>
</dbReference>
<feature type="domain" description="ABC transmembrane type-1" evidence="8">
    <location>
        <begin position="81"/>
        <end position="294"/>
    </location>
</feature>
<keyword evidence="4 7" id="KW-0812">Transmembrane</keyword>
<dbReference type="InterPro" id="IPR000515">
    <property type="entry name" value="MetI-like"/>
</dbReference>
<sequence>MSNIGIKPEQKIRIKLNLPSAKVAAFIGPAMILIAFFYFLPGIMTIMLSITDMGFNFKAVFVGLKNYLFIFTDPLAGKVILNTLVYVFCTLLFFNIGMGLILALLTSYASKKVATIFRLIWLLPRMTPPLVYILMWRFLLDPSDYGALNILREQLFNAGAINLFAEHPWAVIIIVNGFVGASMGMLVFSSAIESIPKDYFKAARIDGASEWEVIKNITIPMIKWPLMFITVYQTLALFTSFEYILALTDGGPFYATEVWSLYAYHNALQYFDFGYGAALASVLVLIGIIASLIYWKVFRFEDSVVKPKIEIN</sequence>
<keyword evidence="5 7" id="KW-1133">Transmembrane helix</keyword>
<dbReference type="PROSITE" id="PS50928">
    <property type="entry name" value="ABC_TM1"/>
    <property type="match status" value="1"/>
</dbReference>
<dbReference type="PANTHER" id="PTHR30193">
    <property type="entry name" value="ABC TRANSPORTER PERMEASE PROTEIN"/>
    <property type="match status" value="1"/>
</dbReference>
<evidence type="ECO:0000256" key="3">
    <source>
        <dbReference type="ARBA" id="ARBA00022475"/>
    </source>
</evidence>